<dbReference type="PANTHER" id="PTHR43767">
    <property type="entry name" value="LONG-CHAIN-FATTY-ACID--COA LIGASE"/>
    <property type="match status" value="1"/>
</dbReference>
<dbReference type="AlphaFoldDB" id="A0A3S1BSW8"/>
<keyword evidence="3" id="KW-1185">Reference proteome</keyword>
<dbReference type="OrthoDB" id="5953112at2759"/>
<dbReference type="Pfam" id="PF00501">
    <property type="entry name" value="AMP-binding"/>
    <property type="match status" value="1"/>
</dbReference>
<dbReference type="STRING" id="188477.A0A3S1BSW8"/>
<proteinExistence type="predicted"/>
<dbReference type="InterPro" id="IPR045851">
    <property type="entry name" value="AMP-bd_C_sf"/>
</dbReference>
<dbReference type="InterPro" id="IPR042099">
    <property type="entry name" value="ANL_N_sf"/>
</dbReference>
<name>A0A3S1BSW8_ELYCH</name>
<evidence type="ECO:0000259" key="1">
    <source>
        <dbReference type="Pfam" id="PF00501"/>
    </source>
</evidence>
<dbReference type="InterPro" id="IPR050237">
    <property type="entry name" value="ATP-dep_AMP-bd_enzyme"/>
</dbReference>
<dbReference type="SUPFAM" id="SSF56801">
    <property type="entry name" value="Acetyl-CoA synthetase-like"/>
    <property type="match status" value="2"/>
</dbReference>
<sequence length="411" mass="45784">MEESSSADFDTIPKRLKCVADRYPEREIFICVGKDSRYAFTAGSLLRLAGKFATRLLDYGFKHGDVIANTLPNSPERIITDLGIILAGCVGLNGQILLADGSDFLDSAWKARCNGLILCPEEWSPTWVLLRSNIADQDARMFSPISHQQVTDMTKAVLVRSASSFSRPNDQPSFLDDLETGAETAPPLDLCQPDDVMYVLSSSGSSGFSKLIPHTHREAVVMGAPWFARSRSDQDVPKEFSARPLGPSVFTGFFNRQASPDPATSLAFTPECWYRTEDFGWFNEGGSLYVLGRARDVISRDGIHLYPGWLEAKIIQHQDILEAVILPVSDTIRHHKICAIVKTHPESTLNETELEEFSRSIFLANTRDNYVPMPDFFKILKGKDFPQTATGKPDLHSLRKIVEDQFGANTF</sequence>
<dbReference type="Proteomes" id="UP000271974">
    <property type="component" value="Unassembled WGS sequence"/>
</dbReference>
<reference evidence="2 3" key="1">
    <citation type="submission" date="2019-01" db="EMBL/GenBank/DDBJ databases">
        <title>A draft genome assembly of the solar-powered sea slug Elysia chlorotica.</title>
        <authorList>
            <person name="Cai H."/>
            <person name="Li Q."/>
            <person name="Fang X."/>
            <person name="Li J."/>
            <person name="Curtis N.E."/>
            <person name="Altenburger A."/>
            <person name="Shibata T."/>
            <person name="Feng M."/>
            <person name="Maeda T."/>
            <person name="Schwartz J.A."/>
            <person name="Shigenobu S."/>
            <person name="Lundholm N."/>
            <person name="Nishiyama T."/>
            <person name="Yang H."/>
            <person name="Hasebe M."/>
            <person name="Li S."/>
            <person name="Pierce S.K."/>
            <person name="Wang J."/>
        </authorList>
    </citation>
    <scope>NUCLEOTIDE SEQUENCE [LARGE SCALE GENOMIC DNA]</scope>
    <source>
        <strain evidence="2">EC2010</strain>
        <tissue evidence="2">Whole organism of an adult</tissue>
    </source>
</reference>
<dbReference type="InterPro" id="IPR000873">
    <property type="entry name" value="AMP-dep_synth/lig_dom"/>
</dbReference>
<accession>A0A3S1BSW8</accession>
<dbReference type="PANTHER" id="PTHR43767:SF10">
    <property type="entry name" value="SURFACTIN SYNTHASE SUBUNIT 1"/>
    <property type="match status" value="1"/>
</dbReference>
<dbReference type="Gene3D" id="3.40.50.12780">
    <property type="entry name" value="N-terminal domain of ligase-like"/>
    <property type="match status" value="2"/>
</dbReference>
<feature type="domain" description="AMP-dependent synthetase/ligase" evidence="1">
    <location>
        <begin position="20"/>
        <end position="223"/>
    </location>
</feature>
<evidence type="ECO:0000313" key="2">
    <source>
        <dbReference type="EMBL" id="RUS90777.1"/>
    </source>
</evidence>
<organism evidence="2 3">
    <name type="scientific">Elysia chlorotica</name>
    <name type="common">Eastern emerald elysia</name>
    <name type="synonym">Sea slug</name>
    <dbReference type="NCBI Taxonomy" id="188477"/>
    <lineage>
        <taxon>Eukaryota</taxon>
        <taxon>Metazoa</taxon>
        <taxon>Spiralia</taxon>
        <taxon>Lophotrochozoa</taxon>
        <taxon>Mollusca</taxon>
        <taxon>Gastropoda</taxon>
        <taxon>Heterobranchia</taxon>
        <taxon>Euthyneura</taxon>
        <taxon>Panpulmonata</taxon>
        <taxon>Sacoglossa</taxon>
        <taxon>Placobranchoidea</taxon>
        <taxon>Plakobranchidae</taxon>
        <taxon>Elysia</taxon>
    </lineage>
</organism>
<gene>
    <name evidence="2" type="ORF">EGW08_001488</name>
</gene>
<dbReference type="Gene3D" id="3.30.300.30">
    <property type="match status" value="1"/>
</dbReference>
<protein>
    <recommendedName>
        <fullName evidence="1">AMP-dependent synthetase/ligase domain-containing protein</fullName>
    </recommendedName>
</protein>
<comment type="caution">
    <text evidence="2">The sequence shown here is derived from an EMBL/GenBank/DDBJ whole genome shotgun (WGS) entry which is preliminary data.</text>
</comment>
<evidence type="ECO:0000313" key="3">
    <source>
        <dbReference type="Proteomes" id="UP000271974"/>
    </source>
</evidence>
<dbReference type="EMBL" id="RQTK01000025">
    <property type="protein sequence ID" value="RUS90777.1"/>
    <property type="molecule type" value="Genomic_DNA"/>
</dbReference>